<reference evidence="1 2" key="1">
    <citation type="submission" date="2016-01" db="EMBL/GenBank/DDBJ databases">
        <authorList>
            <person name="Oliw E.H."/>
        </authorList>
    </citation>
    <scope>NUCLEOTIDE SEQUENCE [LARGE SCALE GENOMIC DNA]</scope>
    <source>
        <strain evidence="1">LMG 27134</strain>
    </source>
</reference>
<name>A0A158JQX8_9BURK</name>
<organism evidence="1 2">
    <name type="scientific">Caballeronia udeis</name>
    <dbReference type="NCBI Taxonomy" id="1232866"/>
    <lineage>
        <taxon>Bacteria</taxon>
        <taxon>Pseudomonadati</taxon>
        <taxon>Pseudomonadota</taxon>
        <taxon>Betaproteobacteria</taxon>
        <taxon>Burkholderiales</taxon>
        <taxon>Burkholderiaceae</taxon>
        <taxon>Caballeronia</taxon>
    </lineage>
</organism>
<protein>
    <submittedName>
        <fullName evidence="1">Uncharacterized protein</fullName>
    </submittedName>
</protein>
<gene>
    <name evidence="1" type="ORF">AWB69_08457</name>
</gene>
<evidence type="ECO:0000313" key="1">
    <source>
        <dbReference type="EMBL" id="SAL70831.1"/>
    </source>
</evidence>
<dbReference type="EMBL" id="FCOK02000106">
    <property type="protein sequence ID" value="SAL70831.1"/>
    <property type="molecule type" value="Genomic_DNA"/>
</dbReference>
<accession>A0A158JQX8</accession>
<dbReference type="Proteomes" id="UP000054683">
    <property type="component" value="Unassembled WGS sequence"/>
</dbReference>
<sequence>MRPEYCEAMEIDGAGWRAMTDFRGSVGMMDGQDSDLQI</sequence>
<evidence type="ECO:0000313" key="2">
    <source>
        <dbReference type="Proteomes" id="UP000054683"/>
    </source>
</evidence>
<dbReference type="AlphaFoldDB" id="A0A158JQX8"/>
<proteinExistence type="predicted"/>